<dbReference type="PANTHER" id="PTHR18962:SF0">
    <property type="entry name" value="COILED-COIL DOMAIN-CONTAINING PROTEIN 39"/>
    <property type="match status" value="1"/>
</dbReference>
<name>A0A6J2TC21_DROLE</name>
<feature type="coiled-coil region" evidence="5">
    <location>
        <begin position="693"/>
        <end position="868"/>
    </location>
</feature>
<feature type="coiled-coil region" evidence="5">
    <location>
        <begin position="178"/>
        <end position="212"/>
    </location>
</feature>
<evidence type="ECO:0000313" key="6">
    <source>
        <dbReference type="Proteomes" id="UP000504634"/>
    </source>
</evidence>
<dbReference type="CTD" id="339829"/>
<comment type="function">
    <text evidence="4">Required for assembly of dynein regulatory complex (DRC) and inner dynein arm (IDA) complexes, which are responsible for ciliary beat regulation, thereby playing a central role in motility in cilia and flagella. Probably acts together with CCDC40 to form a molecular ruler that determines the 96 nanometer (nm) repeat length and arrangements of components in cilia and flagella. Not required for outer dynein arm complexes assembly.</text>
</comment>
<gene>
    <name evidence="7" type="primary">LOC115623924</name>
</gene>
<keyword evidence="3 5" id="KW-0175">Coiled coil</keyword>
<dbReference type="RefSeq" id="XP_030374341.1">
    <property type="nucleotide sequence ID" value="XM_030518481.1"/>
</dbReference>
<dbReference type="Pfam" id="PF24161">
    <property type="entry name" value="CCDC39"/>
    <property type="match status" value="1"/>
</dbReference>
<protein>
    <recommendedName>
        <fullName evidence="2">Coiled-coil domain-containing protein 39</fullName>
    </recommendedName>
</protein>
<dbReference type="GO" id="GO:0005930">
    <property type="term" value="C:axoneme"/>
    <property type="evidence" value="ECO:0007669"/>
    <property type="project" value="InterPro"/>
</dbReference>
<evidence type="ECO:0000256" key="2">
    <source>
        <dbReference type="ARBA" id="ARBA00016725"/>
    </source>
</evidence>
<reference evidence="7" key="1">
    <citation type="submission" date="2025-08" db="UniProtKB">
        <authorList>
            <consortium name="RefSeq"/>
        </authorList>
    </citation>
    <scope>IDENTIFICATION</scope>
    <source>
        <strain evidence="7">11010-0011.00</strain>
        <tissue evidence="7">Whole body</tissue>
    </source>
</reference>
<dbReference type="GO" id="GO:0060287">
    <property type="term" value="P:epithelial cilium movement involved in determination of left/right asymmetry"/>
    <property type="evidence" value="ECO:0007669"/>
    <property type="project" value="TreeGrafter"/>
</dbReference>
<accession>A0A6J2TC21</accession>
<sequence>MNKTDDMKSAWTDDFKLDAMRAMGWNVDADIPMANDENLAILQSMDELRALKFDLQQKLKQLDERDKAIERHRRNIDATVQQNITFYNTVKNDVLKEAHKMQLVILERNKLKEDLRKNKKEMEEYTELSERMQRTIAQNKHEIDDMTSRIKSSKTALLEWTEAMEDGNKGYELIEKYYLDDQQKARELNTRRQQLQAEIDKKRKVIVQLYDEQNTLEKNLERTACLYRTAHLERRQMVETWKQAVNQMTQRETDIQQGEEECLALEERAETRAADYREYDKQLDRIIENNREVEATIEELNMETSGMKAQLQQLIDAGRLKEREIEGLRKELENLSNSVHLQRLENRKLIGQRDAKLAEIEKSTEMVQQITERMQAMENKTMNAAQRLQILEDMNDSEDKLLRDLTKEQDRVNDLLFRTQRQIDELKDEEKTLLVNTDALRSTLNAMRRSSRGLEKELRRQTEIHYNMAFKYLEAERRLATMRGSQVDPEAEERNQQTLADLEQYYAKLQRRLVSTEAQNKKLNYSMNALVGVYNNDAKELDLVKFKIKEAQVYCEGTVKRVRQNRFENSELIVELSLVKMRCRDMELGIEGCEKGTYDLAQHRLQFQRAVKDRFVELRSQEDVLNLKRKHLSEELSTLRADLGERKKHIEAVRARFELTSRLLGTNDDGTVVTATQLKVESAQERQLLADQGDALNKKVLKAEAEVVALENTLRQFDRSNDNYRQTFKKADESSKAQEKAEEELKELQATFCNDLNKLKFLRCKVQRYDAQQEQQKAEQDELLKKVEAAKQKRAENSELLEKLRKELEEQHTKMDRAAREIRQALKEIKQRPISDDFLEMFERDLDLQELENRNTKALNLLADMAASDEDGPEIIHYMLRKGLKLPQHLKRTRSCVSWKSASSSSMDASYISSLKGFSARSSASDMSSAKDDSSTHLSVVSLNFPDKI</sequence>
<dbReference type="Proteomes" id="UP000504634">
    <property type="component" value="Unplaced"/>
</dbReference>
<proteinExistence type="inferred from homology"/>
<dbReference type="GeneID" id="115623924"/>
<dbReference type="InterPro" id="IPR033290">
    <property type="entry name" value="CCDC39"/>
</dbReference>
<dbReference type="OrthoDB" id="420518at2759"/>
<dbReference type="GO" id="GO:0036159">
    <property type="term" value="P:inner dynein arm assembly"/>
    <property type="evidence" value="ECO:0007669"/>
    <property type="project" value="InterPro"/>
</dbReference>
<dbReference type="AlphaFoldDB" id="A0A6J2TC21"/>
<dbReference type="GO" id="GO:0005576">
    <property type="term" value="C:extracellular region"/>
    <property type="evidence" value="ECO:0007669"/>
    <property type="project" value="GOC"/>
</dbReference>
<comment type="similarity">
    <text evidence="1">Belongs to the CCDC39 family.</text>
</comment>
<feature type="coiled-coil region" evidence="5">
    <location>
        <begin position="108"/>
        <end position="142"/>
    </location>
</feature>
<keyword evidence="6" id="KW-1185">Reference proteome</keyword>
<evidence type="ECO:0000313" key="7">
    <source>
        <dbReference type="RefSeq" id="XP_030374341.1"/>
    </source>
</evidence>
<feature type="coiled-coil region" evidence="5">
    <location>
        <begin position="276"/>
        <end position="429"/>
    </location>
</feature>
<organism evidence="6 7">
    <name type="scientific">Drosophila lebanonensis</name>
    <name type="common">Fruit fly</name>
    <name type="synonym">Scaptodrosophila lebanonensis</name>
    <dbReference type="NCBI Taxonomy" id="7225"/>
    <lineage>
        <taxon>Eukaryota</taxon>
        <taxon>Metazoa</taxon>
        <taxon>Ecdysozoa</taxon>
        <taxon>Arthropoda</taxon>
        <taxon>Hexapoda</taxon>
        <taxon>Insecta</taxon>
        <taxon>Pterygota</taxon>
        <taxon>Neoptera</taxon>
        <taxon>Endopterygota</taxon>
        <taxon>Diptera</taxon>
        <taxon>Brachycera</taxon>
        <taxon>Muscomorpha</taxon>
        <taxon>Ephydroidea</taxon>
        <taxon>Drosophilidae</taxon>
        <taxon>Scaptodrosophila</taxon>
    </lineage>
</organism>
<evidence type="ECO:0000256" key="3">
    <source>
        <dbReference type="ARBA" id="ARBA00023054"/>
    </source>
</evidence>
<dbReference type="GO" id="GO:0060285">
    <property type="term" value="P:cilium-dependent cell motility"/>
    <property type="evidence" value="ECO:0007669"/>
    <property type="project" value="TreeGrafter"/>
</dbReference>
<feature type="coiled-coil region" evidence="5">
    <location>
        <begin position="492"/>
        <end position="526"/>
    </location>
</feature>
<dbReference type="PANTHER" id="PTHR18962">
    <property type="entry name" value="COILED-COIL DOMAIN-CONTAINING PROTEIN 39"/>
    <property type="match status" value="1"/>
</dbReference>
<evidence type="ECO:0000256" key="1">
    <source>
        <dbReference type="ARBA" id="ARBA00005805"/>
    </source>
</evidence>
<evidence type="ECO:0000256" key="5">
    <source>
        <dbReference type="SAM" id="Coils"/>
    </source>
</evidence>
<feature type="coiled-coil region" evidence="5">
    <location>
        <begin position="45"/>
        <end position="75"/>
    </location>
</feature>
<evidence type="ECO:0000256" key="4">
    <source>
        <dbReference type="ARBA" id="ARBA00045182"/>
    </source>
</evidence>